<dbReference type="CDD" id="cd00063">
    <property type="entry name" value="FN3"/>
    <property type="match status" value="1"/>
</dbReference>
<evidence type="ECO:0000256" key="1">
    <source>
        <dbReference type="SAM" id="MobiDB-lite"/>
    </source>
</evidence>
<reference evidence="2 3" key="1">
    <citation type="submission" date="2017-04" db="EMBL/GenBank/DDBJ databases">
        <title>Whole genome sequence of Bdellovibrio bacteriovorus strain SSB218315.</title>
        <authorList>
            <person name="Oyedara O."/>
            <person name="Rodriguez-Perez M.A."/>
        </authorList>
    </citation>
    <scope>NUCLEOTIDE SEQUENCE [LARGE SCALE GENOMIC DNA]</scope>
    <source>
        <strain evidence="2 3">SSB218315</strain>
    </source>
</reference>
<accession>A0A1Z3N557</accession>
<dbReference type="SUPFAM" id="SSF49265">
    <property type="entry name" value="Fibronectin type III"/>
    <property type="match status" value="1"/>
</dbReference>
<dbReference type="InterPro" id="IPR036116">
    <property type="entry name" value="FN3_sf"/>
</dbReference>
<dbReference type="Gene3D" id="2.60.40.10">
    <property type="entry name" value="Immunoglobulins"/>
    <property type="match status" value="2"/>
</dbReference>
<dbReference type="OrthoDB" id="5287723at2"/>
<evidence type="ECO:0000313" key="2">
    <source>
        <dbReference type="EMBL" id="ASD62517.1"/>
    </source>
</evidence>
<proteinExistence type="predicted"/>
<feature type="region of interest" description="Disordered" evidence="1">
    <location>
        <begin position="190"/>
        <end position="219"/>
    </location>
</feature>
<protein>
    <recommendedName>
        <fullName evidence="4">FecR protein domain-containing protein</fullName>
    </recommendedName>
</protein>
<feature type="compositionally biased region" description="Gly residues" evidence="1">
    <location>
        <begin position="209"/>
        <end position="219"/>
    </location>
</feature>
<name>A0A1Z3N557_BDEBC</name>
<dbReference type="AlphaFoldDB" id="A0A1Z3N557"/>
<dbReference type="EMBL" id="CP020946">
    <property type="protein sequence ID" value="ASD62517.1"/>
    <property type="molecule type" value="Genomic_DNA"/>
</dbReference>
<sequence>MKKIIFASLLVISVLFFIVAKQFFFKAEVSNESLGATLAEIRSVKNEARYKHVTGAFWADAAQSQKLFNGSEVFTGASSEALLEMRNKDLLHVPADTLLRISEDIKTGALALNLDKGSVQVEGKGQGQPLSLRVGNSDVKLKSESPFGVYAKKDLSGNVTLSMSSGTVSLESGDQKKALSVGEALQISDPSAANKGVKSEQPGAATGTQGAGGAMPGTSYGGSGEVNVAAESSPATASALQMTALPRENLILLEPESKRVFYGDGLDFFKWKSTDDKKVKLQISRSADFLTETRTEDVSGKAEAVIPKSMNAGEYFWRLVDESTDVPNFSESRTFTIENLGGVALGPPVLKLKERGKWTLTVPVQGSKPGEDYHLQVGKSKGFNEIYDEYEGTEPLRSFIDTSGEYNIRVRRYFGNMKYSEWSDAAKVIVRPPLSAPFLSKSDEKINSSGLSEMTLTWNAVPNAVDYVVQMADGPKFSNVLKNVIVEKGPYVFKHNESVPGYLRLLARSADGEYSPSSDVYRIKGVIRGPAFDKKEVLPPEMGKAGATPQFHLLWAHRSSAKGYRIELSRDAKLAGAQVLETDHIEFLHPVNEEGWYYFRVSPIVDESRYFSVPTPILAVSYGKPGPLITPTISSPKKSEVFLIPRGVPVSIKFRWSESPENEWYVLEMSQNPDFSGSTVLKVTGQEYILKKAIKNGQWYFRVKGRNKYQESAWSDTGVFYFGVSQ</sequence>
<organism evidence="2 3">
    <name type="scientific">Bdellovibrio bacteriovorus</name>
    <dbReference type="NCBI Taxonomy" id="959"/>
    <lineage>
        <taxon>Bacteria</taxon>
        <taxon>Pseudomonadati</taxon>
        <taxon>Bdellovibrionota</taxon>
        <taxon>Bdellovibrionia</taxon>
        <taxon>Bdellovibrionales</taxon>
        <taxon>Pseudobdellovibrionaceae</taxon>
        <taxon>Bdellovibrio</taxon>
    </lineage>
</organism>
<dbReference type="InterPro" id="IPR013783">
    <property type="entry name" value="Ig-like_fold"/>
</dbReference>
<evidence type="ECO:0008006" key="4">
    <source>
        <dbReference type="Google" id="ProtNLM"/>
    </source>
</evidence>
<gene>
    <name evidence="2" type="ORF">B9G79_02510</name>
</gene>
<dbReference type="Proteomes" id="UP000197003">
    <property type="component" value="Chromosome"/>
</dbReference>
<evidence type="ECO:0000313" key="3">
    <source>
        <dbReference type="Proteomes" id="UP000197003"/>
    </source>
</evidence>
<dbReference type="InterPro" id="IPR003961">
    <property type="entry name" value="FN3_dom"/>
</dbReference>